<keyword evidence="3" id="KW-0808">Transferase</keyword>
<evidence type="ECO:0000256" key="2">
    <source>
        <dbReference type="ARBA" id="ARBA00022676"/>
    </source>
</evidence>
<evidence type="ECO:0000256" key="6">
    <source>
        <dbReference type="ARBA" id="ARBA00060702"/>
    </source>
</evidence>
<comment type="caution">
    <text evidence="10">The sequence shown here is derived from an EMBL/GenBank/DDBJ whole genome shotgun (WGS) entry which is preliminary data.</text>
</comment>
<evidence type="ECO:0000313" key="10">
    <source>
        <dbReference type="EMBL" id="GLI34407.1"/>
    </source>
</evidence>
<accession>A0A9W6D578</accession>
<evidence type="ECO:0000256" key="4">
    <source>
        <dbReference type="ARBA" id="ARBA00052754"/>
    </source>
</evidence>
<dbReference type="Gene3D" id="3.40.50.2000">
    <property type="entry name" value="Glycogen Phosphorylase B"/>
    <property type="match status" value="2"/>
</dbReference>
<dbReference type="PANTHER" id="PTHR10788">
    <property type="entry name" value="TREHALOSE-6-PHOSPHATE SYNTHASE"/>
    <property type="match status" value="1"/>
</dbReference>
<dbReference type="InterPro" id="IPR001830">
    <property type="entry name" value="Glyco_trans_20"/>
</dbReference>
<protein>
    <recommendedName>
        <fullName evidence="8">Glucosylglycerol-phosphate synthase</fullName>
        <ecNumber evidence="7">2.4.1.213</ecNumber>
    </recommendedName>
    <alternativeName>
        <fullName evidence="9">Glucosyl-glycerol-phosphate synthase</fullName>
    </alternativeName>
</protein>
<name>A0A9W6D578_9BACT</name>
<dbReference type="GO" id="GO:0005829">
    <property type="term" value="C:cytosol"/>
    <property type="evidence" value="ECO:0007669"/>
    <property type="project" value="TreeGrafter"/>
</dbReference>
<dbReference type="PANTHER" id="PTHR10788:SF106">
    <property type="entry name" value="BCDNA.GH08860"/>
    <property type="match status" value="1"/>
</dbReference>
<dbReference type="RefSeq" id="WP_281793659.1">
    <property type="nucleotide sequence ID" value="NZ_BSDR01000001.1"/>
</dbReference>
<evidence type="ECO:0000256" key="3">
    <source>
        <dbReference type="ARBA" id="ARBA00022679"/>
    </source>
</evidence>
<evidence type="ECO:0000256" key="7">
    <source>
        <dbReference type="ARBA" id="ARBA00066821"/>
    </source>
</evidence>
<dbReference type="EC" id="2.4.1.213" evidence="7"/>
<evidence type="ECO:0000313" key="11">
    <source>
        <dbReference type="Proteomes" id="UP001144372"/>
    </source>
</evidence>
<dbReference type="Proteomes" id="UP001144372">
    <property type="component" value="Unassembled WGS sequence"/>
</dbReference>
<comment type="pathway">
    <text evidence="6">Glycan metabolism; glucosylglycerol biosynthesis.</text>
</comment>
<evidence type="ECO:0000256" key="1">
    <source>
        <dbReference type="ARBA" id="ARBA00008799"/>
    </source>
</evidence>
<organism evidence="10 11">
    <name type="scientific">Desulforhabdus amnigena</name>
    <dbReference type="NCBI Taxonomy" id="40218"/>
    <lineage>
        <taxon>Bacteria</taxon>
        <taxon>Pseudomonadati</taxon>
        <taxon>Thermodesulfobacteriota</taxon>
        <taxon>Syntrophobacteria</taxon>
        <taxon>Syntrophobacterales</taxon>
        <taxon>Syntrophobacteraceae</taxon>
        <taxon>Desulforhabdus</taxon>
    </lineage>
</organism>
<gene>
    <name evidence="10" type="ORF">DAMNIGENAA_18400</name>
</gene>
<keyword evidence="11" id="KW-1185">Reference proteome</keyword>
<comment type="similarity">
    <text evidence="1">Belongs to the glycosyltransferase 20 family.</text>
</comment>
<reference evidence="10" key="1">
    <citation type="submission" date="2022-12" db="EMBL/GenBank/DDBJ databases">
        <title>Reference genome sequencing for broad-spectrum identification of bacterial and archaeal isolates by mass spectrometry.</title>
        <authorList>
            <person name="Sekiguchi Y."/>
            <person name="Tourlousse D.M."/>
        </authorList>
    </citation>
    <scope>NUCLEOTIDE SEQUENCE</scope>
    <source>
        <strain evidence="10">ASRB1</strain>
    </source>
</reference>
<dbReference type="AlphaFoldDB" id="A0A9W6D578"/>
<evidence type="ECO:0000256" key="5">
    <source>
        <dbReference type="ARBA" id="ARBA00055920"/>
    </source>
</evidence>
<dbReference type="Pfam" id="PF00982">
    <property type="entry name" value="Glyco_transf_20"/>
    <property type="match status" value="1"/>
</dbReference>
<comment type="function">
    <text evidence="5">Involved in salt tolerance by producing GG-phosphate from ADP-glucose and glycerol-3-phosphate (G3P), an intermediate in the synthesis of the osmolyte glucosylglycerol (GG).</text>
</comment>
<evidence type="ECO:0000256" key="8">
    <source>
        <dbReference type="ARBA" id="ARBA00069974"/>
    </source>
</evidence>
<dbReference type="GO" id="GO:0005992">
    <property type="term" value="P:trehalose biosynthetic process"/>
    <property type="evidence" value="ECO:0007669"/>
    <property type="project" value="InterPro"/>
</dbReference>
<dbReference type="GO" id="GO:0004805">
    <property type="term" value="F:trehalose-phosphatase activity"/>
    <property type="evidence" value="ECO:0007669"/>
    <property type="project" value="TreeGrafter"/>
</dbReference>
<dbReference type="CDD" id="cd03788">
    <property type="entry name" value="GT20_TPS"/>
    <property type="match status" value="1"/>
</dbReference>
<proteinExistence type="inferred from homology"/>
<dbReference type="FunFam" id="3.40.50.2000:FF:000010">
    <property type="entry name" value="Alpha,alpha-trehalose-phosphate synthase"/>
    <property type="match status" value="1"/>
</dbReference>
<dbReference type="GO" id="GO:0033828">
    <property type="term" value="F:glucosylglycerol-phosphate synthase activity"/>
    <property type="evidence" value="ECO:0007669"/>
    <property type="project" value="UniProtKB-EC"/>
</dbReference>
<dbReference type="SUPFAM" id="SSF53756">
    <property type="entry name" value="UDP-Glycosyltransferase/glycogen phosphorylase"/>
    <property type="match status" value="1"/>
</dbReference>
<dbReference type="GO" id="GO:0003825">
    <property type="term" value="F:alpha,alpha-trehalose-phosphate synthase (UDP-forming) activity"/>
    <property type="evidence" value="ECO:0007669"/>
    <property type="project" value="TreeGrafter"/>
</dbReference>
<keyword evidence="2" id="KW-0328">Glycosyltransferase</keyword>
<comment type="catalytic activity">
    <reaction evidence="4">
        <text>ADP-alpha-D-glucose + sn-glycerol 3-phosphate = 2-O-(alpha-D-glucopyranosyl)-sn-glycerol 3-phosphate + ADP + H(+)</text>
        <dbReference type="Rhea" id="RHEA:12881"/>
        <dbReference type="ChEBI" id="CHEBI:15378"/>
        <dbReference type="ChEBI" id="CHEBI:57498"/>
        <dbReference type="ChEBI" id="CHEBI:57597"/>
        <dbReference type="ChEBI" id="CHEBI:87089"/>
        <dbReference type="ChEBI" id="CHEBI:456216"/>
        <dbReference type="EC" id="2.4.1.213"/>
    </reaction>
</comment>
<evidence type="ECO:0000256" key="9">
    <source>
        <dbReference type="ARBA" id="ARBA00080497"/>
    </source>
</evidence>
<dbReference type="EMBL" id="BSDR01000001">
    <property type="protein sequence ID" value="GLI34407.1"/>
    <property type="molecule type" value="Genomic_DNA"/>
</dbReference>
<sequence>METTRLAVVSNRLAIVVEKGNDGKWMIKSGSGGLVTALGPVLRDRGGLWIGWLGSNLQGSMDDGALEELLAQGSRETGYSLKPVDLTQEEIQKYYFGFSNEILWPLFHDLPSRCNFDPAYWRVYEQVNAKFARAIAENTGEEEDYVWVHDYQLILVADQLKKMGVNRHTGFFLHIPFPPLDGFIRLPWRFQILEAMLQYDLVGFQTVRDRRNFMDCVRMLIPGSKVIGHGQVARCLTPKREVLVGTFPISIDFKQFAEFAGTREVQDLAWIIHANLPERQLILGVDRLDYTKGIPHRLLAFANALERYPELRRKITLIQVVVPSRQDVPEYEALKHEIERLVGEINGRFTEVGWTPVHYIYRSLNRVELLAYYRTCEVALITPLKDGMNLVAKEFCASSIENNGVLILSEFAGAAAQLYNGALLVNPYDIEGVADAIYEAFIMDGETRHARMEKMRRSIQKNDIFHWVNAFLRAGIAKDLSQFPKAEFFVPKPSSPDIQ</sequence>